<dbReference type="AlphaFoldDB" id="A0AAN5C3X1"/>
<evidence type="ECO:0000313" key="2">
    <source>
        <dbReference type="EMBL" id="GMR36183.1"/>
    </source>
</evidence>
<keyword evidence="1" id="KW-0812">Transmembrane</keyword>
<evidence type="ECO:0000313" key="3">
    <source>
        <dbReference type="Proteomes" id="UP001328107"/>
    </source>
</evidence>
<reference evidence="3" key="1">
    <citation type="submission" date="2022-10" db="EMBL/GenBank/DDBJ databases">
        <title>Genome assembly of Pristionchus species.</title>
        <authorList>
            <person name="Yoshida K."/>
            <person name="Sommer R.J."/>
        </authorList>
    </citation>
    <scope>NUCLEOTIDE SEQUENCE [LARGE SCALE GENOMIC DNA]</scope>
    <source>
        <strain evidence="3">RS5460</strain>
    </source>
</reference>
<organism evidence="2 3">
    <name type="scientific">Pristionchus mayeri</name>
    <dbReference type="NCBI Taxonomy" id="1317129"/>
    <lineage>
        <taxon>Eukaryota</taxon>
        <taxon>Metazoa</taxon>
        <taxon>Ecdysozoa</taxon>
        <taxon>Nematoda</taxon>
        <taxon>Chromadorea</taxon>
        <taxon>Rhabditida</taxon>
        <taxon>Rhabditina</taxon>
        <taxon>Diplogasteromorpha</taxon>
        <taxon>Diplogasteroidea</taxon>
        <taxon>Neodiplogasteridae</taxon>
        <taxon>Pristionchus</taxon>
    </lineage>
</organism>
<keyword evidence="1" id="KW-0472">Membrane</keyword>
<accession>A0AAN5C3X1</accession>
<feature type="non-terminal residue" evidence="2">
    <location>
        <position position="118"/>
    </location>
</feature>
<feature type="non-terminal residue" evidence="2">
    <location>
        <position position="1"/>
    </location>
</feature>
<dbReference type="EMBL" id="BTRK01000002">
    <property type="protein sequence ID" value="GMR36183.1"/>
    <property type="molecule type" value="Genomic_DNA"/>
</dbReference>
<name>A0AAN5C3X1_9BILA</name>
<gene>
    <name evidence="2" type="ORF">PMAYCL1PPCAC_06378</name>
</gene>
<proteinExistence type="predicted"/>
<evidence type="ECO:0000256" key="1">
    <source>
        <dbReference type="SAM" id="Phobius"/>
    </source>
</evidence>
<feature type="transmembrane region" description="Helical" evidence="1">
    <location>
        <begin position="50"/>
        <end position="68"/>
    </location>
</feature>
<protein>
    <submittedName>
        <fullName evidence="2">Uncharacterized protein</fullName>
    </submittedName>
</protein>
<keyword evidence="3" id="KW-1185">Reference proteome</keyword>
<dbReference type="Proteomes" id="UP001328107">
    <property type="component" value="Unassembled WGS sequence"/>
</dbReference>
<sequence>VTDVAIEIPSPAAAAAPSAVVVQTMAREEDDAYSSCCGPAPVVSRAIARLRFAIAALFIVITSIYYGSPKNEEDGGVRRRYTSIVLADNLLHVAVVYSLCRGSFGERRRALLAYCLLE</sequence>
<comment type="caution">
    <text evidence="2">The sequence shown here is derived from an EMBL/GenBank/DDBJ whole genome shotgun (WGS) entry which is preliminary data.</text>
</comment>
<keyword evidence="1" id="KW-1133">Transmembrane helix</keyword>